<gene>
    <name evidence="3" type="ORF">F2P58_10690</name>
</gene>
<dbReference type="AlphaFoldDB" id="A0A5N3R106"/>
<dbReference type="PRINTS" id="PR00111">
    <property type="entry name" value="ABHYDROLASE"/>
</dbReference>
<dbReference type="PANTHER" id="PTHR42977:SF3">
    <property type="entry name" value="AB HYDROLASE-1 DOMAIN-CONTAINING PROTEIN"/>
    <property type="match status" value="1"/>
</dbReference>
<dbReference type="PANTHER" id="PTHR42977">
    <property type="entry name" value="HYDROLASE-RELATED"/>
    <property type="match status" value="1"/>
</dbReference>
<dbReference type="Proteomes" id="UP000326789">
    <property type="component" value="Unassembled WGS sequence"/>
</dbReference>
<dbReference type="GO" id="GO:0004301">
    <property type="term" value="F:epoxide hydrolase activity"/>
    <property type="evidence" value="ECO:0007669"/>
    <property type="project" value="TreeGrafter"/>
</dbReference>
<evidence type="ECO:0000313" key="3">
    <source>
        <dbReference type="EMBL" id="KAB0287940.1"/>
    </source>
</evidence>
<dbReference type="Gene3D" id="3.40.50.1820">
    <property type="entry name" value="alpha/beta hydrolase"/>
    <property type="match status" value="1"/>
</dbReference>
<sequence>MKYERLNNGQNSKPKEELKMSEQVLRTPEEAFAALADYPFAANYVEVEGMQMHYIDEGDSSAKTIFLLHGQPSWSYLYRHMIPLFVEAGYRVIAPDLIGFGKSDKPVSSNTHSYGNHVRWMTSFVRQLGIKHASAFMQDWGGMIGLRVLAQEPDWLDRLVLSNTALSEMKSLEKFLVPKVLKLMVITAGKPTITKFADNINYGNWAGYFKHSEQLEIGTILQTLTTRQLSAAEMQAYDAPFPTADYYAGPRKMPEIVASELDEVNQDWDKLKQWHKPVLTLFSDQDPFLAERGYDIKFQNNFQGAQGQPHSTIKNASHFLQEDQSQEIASNVISWLAKTQY</sequence>
<evidence type="ECO:0000313" key="4">
    <source>
        <dbReference type="Proteomes" id="UP000326789"/>
    </source>
</evidence>
<organism evidence="3 4">
    <name type="scientific">Vibrio fortis</name>
    <dbReference type="NCBI Taxonomy" id="212667"/>
    <lineage>
        <taxon>Bacteria</taxon>
        <taxon>Pseudomonadati</taxon>
        <taxon>Pseudomonadota</taxon>
        <taxon>Gammaproteobacteria</taxon>
        <taxon>Vibrionales</taxon>
        <taxon>Vibrionaceae</taxon>
        <taxon>Vibrio</taxon>
    </lineage>
</organism>
<feature type="domain" description="AB hydrolase-1" evidence="2">
    <location>
        <begin position="64"/>
        <end position="300"/>
    </location>
</feature>
<dbReference type="Pfam" id="PF00561">
    <property type="entry name" value="Abhydrolase_1"/>
    <property type="match status" value="1"/>
</dbReference>
<name>A0A5N3R106_9VIBR</name>
<comment type="caution">
    <text evidence="3">The sequence shown here is derived from an EMBL/GenBank/DDBJ whole genome shotgun (WGS) entry which is preliminary data.</text>
</comment>
<dbReference type="InterPro" id="IPR029058">
    <property type="entry name" value="AB_hydrolase_fold"/>
</dbReference>
<dbReference type="PRINTS" id="PR00412">
    <property type="entry name" value="EPOXHYDRLASE"/>
</dbReference>
<reference evidence="3 4" key="1">
    <citation type="submission" date="2019-09" db="EMBL/GenBank/DDBJ databases">
        <title>Whole genome sequence of Vibrio fortis.</title>
        <authorList>
            <person name="Das S.K."/>
        </authorList>
    </citation>
    <scope>NUCLEOTIDE SEQUENCE [LARGE SCALE GENOMIC DNA]</scope>
    <source>
        <strain evidence="3 4">AN60</strain>
    </source>
</reference>
<dbReference type="SUPFAM" id="SSF53474">
    <property type="entry name" value="alpha/beta-Hydrolases"/>
    <property type="match status" value="1"/>
</dbReference>
<dbReference type="InterPro" id="IPR051340">
    <property type="entry name" value="Haloalkane_dehalogenase"/>
</dbReference>
<protein>
    <submittedName>
        <fullName evidence="3">Alpha/beta fold hydrolase</fullName>
    </submittedName>
</protein>
<dbReference type="EMBL" id="VWSE01000006">
    <property type="protein sequence ID" value="KAB0287940.1"/>
    <property type="molecule type" value="Genomic_DNA"/>
</dbReference>
<proteinExistence type="predicted"/>
<evidence type="ECO:0000256" key="1">
    <source>
        <dbReference type="ARBA" id="ARBA00022801"/>
    </source>
</evidence>
<accession>A0A5N3R106</accession>
<dbReference type="InterPro" id="IPR000073">
    <property type="entry name" value="AB_hydrolase_1"/>
</dbReference>
<dbReference type="InterPro" id="IPR000639">
    <property type="entry name" value="Epox_hydrolase-like"/>
</dbReference>
<dbReference type="NCBIfam" id="NF002043">
    <property type="entry name" value="PRK00870.1"/>
    <property type="match status" value="1"/>
</dbReference>
<keyword evidence="1 3" id="KW-0378">Hydrolase</keyword>
<evidence type="ECO:0000259" key="2">
    <source>
        <dbReference type="Pfam" id="PF00561"/>
    </source>
</evidence>